<accession>A0A6A7B0H2</accession>
<keyword evidence="1" id="KW-1133">Transmembrane helix</keyword>
<keyword evidence="3" id="KW-1185">Reference proteome</keyword>
<evidence type="ECO:0000256" key="1">
    <source>
        <dbReference type="SAM" id="Phobius"/>
    </source>
</evidence>
<dbReference type="AlphaFoldDB" id="A0A6A7B0H2"/>
<name>A0A6A7B0H2_9PLEO</name>
<sequence length="106" mass="11615">MPSGSLDCGIFRFALAIFSILFLFSPGFYGHILSTLALYRFSFVASMPPSSWLMISPSILLVQPTKMVLSNVLALSTFAGEISPFEFGRKTTHHLCCLSGTDLAFQ</sequence>
<gene>
    <name evidence="2" type="ORF">T440DRAFT_144646</name>
</gene>
<dbReference type="EMBL" id="MU006314">
    <property type="protein sequence ID" value="KAF2849031.1"/>
    <property type="molecule type" value="Genomic_DNA"/>
</dbReference>
<proteinExistence type="predicted"/>
<reference evidence="2" key="1">
    <citation type="submission" date="2020-01" db="EMBL/GenBank/DDBJ databases">
        <authorList>
            <consortium name="DOE Joint Genome Institute"/>
            <person name="Haridas S."/>
            <person name="Albert R."/>
            <person name="Binder M."/>
            <person name="Bloem J."/>
            <person name="Labutti K."/>
            <person name="Salamov A."/>
            <person name="Andreopoulos B."/>
            <person name="Baker S.E."/>
            <person name="Barry K."/>
            <person name="Bills G."/>
            <person name="Bluhm B.H."/>
            <person name="Cannon C."/>
            <person name="Castanera R."/>
            <person name="Culley D.E."/>
            <person name="Daum C."/>
            <person name="Ezra D."/>
            <person name="Gonzalez J.B."/>
            <person name="Henrissat B."/>
            <person name="Kuo A."/>
            <person name="Liang C."/>
            <person name="Lipzen A."/>
            <person name="Lutzoni F."/>
            <person name="Magnuson J."/>
            <person name="Mondo S."/>
            <person name="Nolan M."/>
            <person name="Ohm R."/>
            <person name="Pangilinan J."/>
            <person name="Park H.-J."/>
            <person name="Ramirez L."/>
            <person name="Alfaro M."/>
            <person name="Sun H."/>
            <person name="Tritt A."/>
            <person name="Yoshinaga Y."/>
            <person name="Zwiers L.-H."/>
            <person name="Turgeon B.G."/>
            <person name="Goodwin S.B."/>
            <person name="Spatafora J.W."/>
            <person name="Crous P.W."/>
            <person name="Grigoriev I.V."/>
        </authorList>
    </citation>
    <scope>NUCLEOTIDE SEQUENCE</scope>
    <source>
        <strain evidence="2">IPT5</strain>
    </source>
</reference>
<dbReference type="Proteomes" id="UP000799423">
    <property type="component" value="Unassembled WGS sequence"/>
</dbReference>
<feature type="transmembrane region" description="Helical" evidence="1">
    <location>
        <begin position="12"/>
        <end position="32"/>
    </location>
</feature>
<organism evidence="2 3">
    <name type="scientific">Plenodomus tracheiphilus IPT5</name>
    <dbReference type="NCBI Taxonomy" id="1408161"/>
    <lineage>
        <taxon>Eukaryota</taxon>
        <taxon>Fungi</taxon>
        <taxon>Dikarya</taxon>
        <taxon>Ascomycota</taxon>
        <taxon>Pezizomycotina</taxon>
        <taxon>Dothideomycetes</taxon>
        <taxon>Pleosporomycetidae</taxon>
        <taxon>Pleosporales</taxon>
        <taxon>Pleosporineae</taxon>
        <taxon>Leptosphaeriaceae</taxon>
        <taxon>Plenodomus</taxon>
    </lineage>
</organism>
<evidence type="ECO:0000313" key="2">
    <source>
        <dbReference type="EMBL" id="KAF2849031.1"/>
    </source>
</evidence>
<keyword evidence="1" id="KW-0812">Transmembrane</keyword>
<evidence type="ECO:0000313" key="3">
    <source>
        <dbReference type="Proteomes" id="UP000799423"/>
    </source>
</evidence>
<protein>
    <submittedName>
        <fullName evidence="2">Uncharacterized protein</fullName>
    </submittedName>
</protein>
<keyword evidence="1" id="KW-0472">Membrane</keyword>